<dbReference type="Gene3D" id="1.10.238.10">
    <property type="entry name" value="EF-hand"/>
    <property type="match status" value="2"/>
</dbReference>
<evidence type="ECO:0000256" key="5">
    <source>
        <dbReference type="ARBA" id="ARBA00023136"/>
    </source>
</evidence>
<dbReference type="InterPro" id="IPR011992">
    <property type="entry name" value="EF-hand-dom_pair"/>
</dbReference>
<evidence type="ECO:0000256" key="1">
    <source>
        <dbReference type="ARBA" id="ARBA00004141"/>
    </source>
</evidence>
<feature type="transmembrane region" description="Helical" evidence="7">
    <location>
        <begin position="301"/>
        <end position="321"/>
    </location>
</feature>
<dbReference type="Proteomes" id="UP001515480">
    <property type="component" value="Unassembled WGS sequence"/>
</dbReference>
<dbReference type="CDD" id="cd07042">
    <property type="entry name" value="STAS_SulP_like_sulfate_transporter"/>
    <property type="match status" value="1"/>
</dbReference>
<evidence type="ECO:0000313" key="12">
    <source>
        <dbReference type="Proteomes" id="UP001515480"/>
    </source>
</evidence>
<feature type="transmembrane region" description="Helical" evidence="7">
    <location>
        <begin position="181"/>
        <end position="202"/>
    </location>
</feature>
<feature type="transmembrane region" description="Helical" evidence="7">
    <location>
        <begin position="440"/>
        <end position="459"/>
    </location>
</feature>
<dbReference type="InterPro" id="IPR002048">
    <property type="entry name" value="EF_hand_dom"/>
</dbReference>
<dbReference type="CDD" id="cd00051">
    <property type="entry name" value="EFh"/>
    <property type="match status" value="1"/>
</dbReference>
<protein>
    <recommendedName>
        <fullName evidence="13">Calmodulin</fullName>
    </recommendedName>
</protein>
<accession>A0AB34K9E8</accession>
<feature type="transmembrane region" description="Helical" evidence="7">
    <location>
        <begin position="466"/>
        <end position="485"/>
    </location>
</feature>
<keyword evidence="12" id="KW-1185">Reference proteome</keyword>
<dbReference type="InterPro" id="IPR018490">
    <property type="entry name" value="cNMP-bd_dom_sf"/>
</dbReference>
<comment type="subcellular location">
    <subcellularLocation>
        <location evidence="1">Membrane</location>
        <topology evidence="1">Multi-pass membrane protein</topology>
    </subcellularLocation>
</comment>
<dbReference type="PANTHER" id="PTHR43310">
    <property type="entry name" value="SULFATE TRANSPORTER YBAR-RELATED"/>
    <property type="match status" value="1"/>
</dbReference>
<evidence type="ECO:0000256" key="7">
    <source>
        <dbReference type="SAM" id="Phobius"/>
    </source>
</evidence>
<feature type="domain" description="EF-hand" evidence="9">
    <location>
        <begin position="1434"/>
        <end position="1467"/>
    </location>
</feature>
<dbReference type="SUPFAM" id="SSF52091">
    <property type="entry name" value="SpoIIaa-like"/>
    <property type="match status" value="1"/>
</dbReference>
<comment type="caution">
    <text evidence="11">The sequence shown here is derived from an EMBL/GenBank/DDBJ whole genome shotgun (WGS) entry which is preliminary data.</text>
</comment>
<evidence type="ECO:0008006" key="13">
    <source>
        <dbReference type="Google" id="ProtNLM"/>
    </source>
</evidence>
<sequence length="1467" mass="162803">MTIISHEVEATPLSPTDEVGVVIDAKSKPPNDGLHRRKVAEGNPSSSDALPPARSTSSKRSHVSVTDQRSKVPVVASILSGLVCGLIFYVFSAVFSAMVFDEAGANIPQYQSVGLAMNTLSAFVGGLIFARLSGCKAVMAGPDITPTVFMVEMAKQISSSLCPSGPAACDPQRRDSILPTVLVAIWISTAITGLVFLAIGHFRLTSVVGYMPANVTGGFLSCIGYKVMYYAIEVACGSKIKWFQDDGVYVGRVFGSWDPTYFHKSTKTWRGGWKLILPAFAIGLPLYYFKRKHIGKPTWNFPGMIIVPTAIFYCALFASGGDIDSARNDGWMFTKTDTALFWKQWEHMYGAFGTGRIAWEQLPSCLAVLAVMLPIVSLDNMLKLASSETALEMDLDYNKEIRVGGFATLVNSFFIATPCYGQTKFNVLNYGFTHTVESPLATVVMALFCGILFFAGVPLMNYLPRLLLSGLLIFSAAGFLVENLVDARHKFNRYSFASIWIVWISNIIAGELVPQYSLLIAILAGVVLSAFGFAYTFARRSELSPPLSGEEHCSTAVRSAAQEMKLGVLGRWYHIFTARGFLFFGTASSLYRIFKAHTQESQLLPRCERTKMIIIDMTQVYGIDATTEAVFQKIKRLAAKQRIELVWAGLSPKVQEKFASRGVILGTHCFNSLDAAEKYVEDELLQHVHALSQQWLVDQTCRHIYNRAMLHDALTAHVVSDGSIGPSQLFKWAMKRSVAKGDVVFEEGDADDALYLLYLGKLELIAISPPSSVTVYPGAFFNDQVLYTGSTSGALYTAVAAEDSVMLRLDGAMRQEMQWHEPHTAYTLVLAVFRQAELRQPHRRHPSHAKPDFSQYSAPKLPMKRSVSGDLTDRTFRKRAFRGFSGEGSPKRRMSRGWLNFMGSSQQASTDDMHSSPPNLRKASTSSSATIDGTTTSTVAPSNTRNIIGARKKGMHGEAEKANSTYRSLLSQIQDLHLPHIPHMPHIPHIPSVRRDKKSFDGEEVSVSEPKVRKEKSQKDMSSKSFNSTPDIEANKRGDDRVVTIEPSFVKSEQSIALQRLQEPDKLLEELSKMSRGMAAVDVEGDLDHGDFKVLNRHHDGRPQDDMRYESILDREFLLGDDFRVPLTPAQACQSPVDHYKLIFHLNDHDSNGSLQISELSRYMYSLGHGVSPEDLEEMLHEVGIDEDHDGGIDEGEFLEFIRRSLVANLPSSRLSRVNQLFERYVTMLHEAADLVDEQTYPEPECVRSESSSSRKRALSHGLEEESAQRVRMIRMSNLERAGEKDPALPRSSVFDLMHELGFKLDEHTFEELFEEVDSRGDGTVTRSELITALGMLKQNILEVMDLEAAFTRLRAGRKRGDAAPAPSADKRRSSSILKPNGTVKMLNPVKDKITGKFGKPESVEKTSGTLQPAAPQLDEHMVYASDLVLTLGVTEAEAEEMIFIADLQDNNAIDFTEFKQIVVNWS</sequence>
<dbReference type="Pfam" id="PF00027">
    <property type="entry name" value="cNMP_binding"/>
    <property type="match status" value="1"/>
</dbReference>
<dbReference type="EMBL" id="JBGBPQ010000001">
    <property type="protein sequence ID" value="KAL1529947.1"/>
    <property type="molecule type" value="Genomic_DNA"/>
</dbReference>
<feature type="compositionally biased region" description="Polar residues" evidence="6">
    <location>
        <begin position="43"/>
        <end position="56"/>
    </location>
</feature>
<name>A0AB34K9E8_PRYPA</name>
<feature type="region of interest" description="Disordered" evidence="6">
    <location>
        <begin position="839"/>
        <end position="869"/>
    </location>
</feature>
<dbReference type="GO" id="GO:0016020">
    <property type="term" value="C:membrane"/>
    <property type="evidence" value="ECO:0007669"/>
    <property type="project" value="UniProtKB-SubCell"/>
</dbReference>
<feature type="region of interest" description="Disordered" evidence="6">
    <location>
        <begin position="905"/>
        <end position="941"/>
    </location>
</feature>
<dbReference type="CDD" id="cd00038">
    <property type="entry name" value="CAP_ED"/>
    <property type="match status" value="1"/>
</dbReference>
<dbReference type="PANTHER" id="PTHR43310:SF2">
    <property type="entry name" value="SLC26A_SULP TRANSPORTER DOMAIN-CONTAINING PROTEIN"/>
    <property type="match status" value="1"/>
</dbReference>
<feature type="region of interest" description="Disordered" evidence="6">
    <location>
        <begin position="985"/>
        <end position="1035"/>
    </location>
</feature>
<feature type="domain" description="Cyclic nucleotide-binding" evidence="8">
    <location>
        <begin position="741"/>
        <end position="810"/>
    </location>
</feature>
<feature type="domain" description="STAS" evidence="10">
    <location>
        <begin position="575"/>
        <end position="680"/>
    </location>
</feature>
<dbReference type="PROSITE" id="PS00018">
    <property type="entry name" value="EF_HAND_1"/>
    <property type="match status" value="1"/>
</dbReference>
<dbReference type="Gene3D" id="3.30.750.24">
    <property type="entry name" value="STAS domain"/>
    <property type="match status" value="1"/>
</dbReference>
<feature type="transmembrane region" description="Helical" evidence="7">
    <location>
        <begin position="112"/>
        <end position="130"/>
    </location>
</feature>
<feature type="region of interest" description="Disordered" evidence="6">
    <location>
        <begin position="1357"/>
        <end position="1377"/>
    </location>
</feature>
<proteinExistence type="predicted"/>
<dbReference type="Pfam" id="PF01740">
    <property type="entry name" value="STAS"/>
    <property type="match status" value="1"/>
</dbReference>
<feature type="transmembrane region" description="Helical" evidence="7">
    <location>
        <begin position="271"/>
        <end position="289"/>
    </location>
</feature>
<dbReference type="InterPro" id="IPR011547">
    <property type="entry name" value="SLC26A/SulP_dom"/>
</dbReference>
<keyword evidence="4 7" id="KW-1133">Transmembrane helix</keyword>
<dbReference type="Pfam" id="PF00916">
    <property type="entry name" value="Sulfate_transp"/>
    <property type="match status" value="1"/>
</dbReference>
<evidence type="ECO:0000256" key="4">
    <source>
        <dbReference type="ARBA" id="ARBA00022989"/>
    </source>
</evidence>
<dbReference type="InterPro" id="IPR018247">
    <property type="entry name" value="EF_Hand_1_Ca_BS"/>
</dbReference>
<organism evidence="11 12">
    <name type="scientific">Prymnesium parvum</name>
    <name type="common">Toxic golden alga</name>
    <dbReference type="NCBI Taxonomy" id="97485"/>
    <lineage>
        <taxon>Eukaryota</taxon>
        <taxon>Haptista</taxon>
        <taxon>Haptophyta</taxon>
        <taxon>Prymnesiophyceae</taxon>
        <taxon>Prymnesiales</taxon>
        <taxon>Prymnesiaceae</taxon>
        <taxon>Prymnesium</taxon>
    </lineage>
</organism>
<evidence type="ECO:0000313" key="11">
    <source>
        <dbReference type="EMBL" id="KAL1529947.1"/>
    </source>
</evidence>
<dbReference type="InterPro" id="IPR000595">
    <property type="entry name" value="cNMP-bd_dom"/>
</dbReference>
<feature type="domain" description="EF-hand" evidence="9">
    <location>
        <begin position="1135"/>
        <end position="1170"/>
    </location>
</feature>
<keyword evidence="3" id="KW-0106">Calcium</keyword>
<feature type="region of interest" description="Disordered" evidence="6">
    <location>
        <begin position="1244"/>
        <end position="1264"/>
    </location>
</feature>
<evidence type="ECO:0000259" key="8">
    <source>
        <dbReference type="PROSITE" id="PS50042"/>
    </source>
</evidence>
<evidence type="ECO:0000256" key="2">
    <source>
        <dbReference type="ARBA" id="ARBA00022692"/>
    </source>
</evidence>
<dbReference type="PROSITE" id="PS50222">
    <property type="entry name" value="EF_HAND_2"/>
    <property type="match status" value="3"/>
</dbReference>
<feature type="domain" description="EF-hand" evidence="9">
    <location>
        <begin position="1305"/>
        <end position="1340"/>
    </location>
</feature>
<feature type="transmembrane region" description="Helical" evidence="7">
    <location>
        <begin position="74"/>
        <end position="100"/>
    </location>
</feature>
<dbReference type="PROSITE" id="PS50042">
    <property type="entry name" value="CNMP_BINDING_3"/>
    <property type="match status" value="1"/>
</dbReference>
<dbReference type="GO" id="GO:0005509">
    <property type="term" value="F:calcium ion binding"/>
    <property type="evidence" value="ECO:0007669"/>
    <property type="project" value="InterPro"/>
</dbReference>
<evidence type="ECO:0000256" key="3">
    <source>
        <dbReference type="ARBA" id="ARBA00022837"/>
    </source>
</evidence>
<dbReference type="PROSITE" id="PS50801">
    <property type="entry name" value="STAS"/>
    <property type="match status" value="1"/>
</dbReference>
<keyword evidence="2 7" id="KW-0812">Transmembrane</keyword>
<dbReference type="InterPro" id="IPR002645">
    <property type="entry name" value="STAS_dom"/>
</dbReference>
<dbReference type="InterPro" id="IPR052706">
    <property type="entry name" value="Membrane-Transporter-like"/>
</dbReference>
<feature type="transmembrane region" description="Helical" evidence="7">
    <location>
        <begin position="403"/>
        <end position="420"/>
    </location>
</feature>
<reference evidence="11 12" key="1">
    <citation type="journal article" date="2024" name="Science">
        <title>Giant polyketide synthase enzymes in the biosynthesis of giant marine polyether toxins.</title>
        <authorList>
            <person name="Fallon T.R."/>
            <person name="Shende V.V."/>
            <person name="Wierzbicki I.H."/>
            <person name="Pendleton A.L."/>
            <person name="Watervoot N.F."/>
            <person name="Auber R.P."/>
            <person name="Gonzalez D.J."/>
            <person name="Wisecaver J.H."/>
            <person name="Moore B.S."/>
        </authorList>
    </citation>
    <scope>NUCLEOTIDE SEQUENCE [LARGE SCALE GENOMIC DNA]</scope>
    <source>
        <strain evidence="11 12">12B1</strain>
    </source>
</reference>
<evidence type="ECO:0000256" key="6">
    <source>
        <dbReference type="SAM" id="MobiDB-lite"/>
    </source>
</evidence>
<dbReference type="SMART" id="SM00054">
    <property type="entry name" value="EFh"/>
    <property type="match status" value="4"/>
</dbReference>
<evidence type="ECO:0000259" key="10">
    <source>
        <dbReference type="PROSITE" id="PS50801"/>
    </source>
</evidence>
<dbReference type="InterPro" id="IPR014710">
    <property type="entry name" value="RmlC-like_jellyroll"/>
</dbReference>
<evidence type="ECO:0000259" key="9">
    <source>
        <dbReference type="PROSITE" id="PS50222"/>
    </source>
</evidence>
<feature type="transmembrane region" description="Helical" evidence="7">
    <location>
        <begin position="516"/>
        <end position="538"/>
    </location>
</feature>
<feature type="region of interest" description="Disordered" evidence="6">
    <location>
        <begin position="24"/>
        <end position="64"/>
    </location>
</feature>
<gene>
    <name evidence="11" type="ORF">AB1Y20_000875</name>
</gene>
<feature type="transmembrane region" description="Helical" evidence="7">
    <location>
        <begin position="491"/>
        <end position="509"/>
    </location>
</feature>
<dbReference type="SUPFAM" id="SSF47473">
    <property type="entry name" value="EF-hand"/>
    <property type="match status" value="2"/>
</dbReference>
<dbReference type="InterPro" id="IPR036513">
    <property type="entry name" value="STAS_dom_sf"/>
</dbReference>
<dbReference type="Gene3D" id="2.60.120.10">
    <property type="entry name" value="Jelly Rolls"/>
    <property type="match status" value="1"/>
</dbReference>
<keyword evidence="5 7" id="KW-0472">Membrane</keyword>
<dbReference type="SUPFAM" id="SSF51206">
    <property type="entry name" value="cAMP-binding domain-like"/>
    <property type="match status" value="1"/>
</dbReference>
<feature type="compositionally biased region" description="Basic and acidic residues" evidence="6">
    <location>
        <begin position="1010"/>
        <end position="1022"/>
    </location>
</feature>